<dbReference type="EC" id="2.1.2.2" evidence="6"/>
<dbReference type="PROSITE" id="PS00373">
    <property type="entry name" value="GART"/>
    <property type="match status" value="1"/>
</dbReference>
<comment type="caution">
    <text evidence="8">The sequence shown here is derived from an EMBL/GenBank/DDBJ whole genome shotgun (WGS) entry which is preliminary data.</text>
</comment>
<feature type="binding site" evidence="6">
    <location>
        <begin position="77"/>
        <end position="80"/>
    </location>
    <ligand>
        <name>(6R)-10-formyltetrahydrofolate</name>
        <dbReference type="ChEBI" id="CHEBI:195366"/>
    </ligand>
</feature>
<comment type="pathway">
    <text evidence="1 6">Purine metabolism; IMP biosynthesis via de novo pathway; N(2)-formyl-N(1)-(5-phospho-D-ribosyl)glycinamide from N(1)-(5-phospho-D-ribosyl)glycinamide (10-formyl THF route): step 1/1.</text>
</comment>
<dbReference type="GO" id="GO:0004644">
    <property type="term" value="F:phosphoribosylglycinamide formyltransferase activity"/>
    <property type="evidence" value="ECO:0007669"/>
    <property type="project" value="UniProtKB-UniRule"/>
</dbReference>
<dbReference type="AlphaFoldDB" id="A0A101EPT7"/>
<dbReference type="InterPro" id="IPR004607">
    <property type="entry name" value="GART"/>
</dbReference>
<dbReference type="InterPro" id="IPR036477">
    <property type="entry name" value="Formyl_transf_N_sf"/>
</dbReference>
<keyword evidence="2 6" id="KW-0808">Transferase</keyword>
<dbReference type="PANTHER" id="PTHR43369">
    <property type="entry name" value="PHOSPHORIBOSYLGLYCINAMIDE FORMYLTRANSFERASE"/>
    <property type="match status" value="1"/>
</dbReference>
<evidence type="ECO:0000256" key="5">
    <source>
        <dbReference type="ARBA" id="ARBA00047664"/>
    </source>
</evidence>
<dbReference type="GO" id="GO:0005829">
    <property type="term" value="C:cytosol"/>
    <property type="evidence" value="ECO:0007669"/>
    <property type="project" value="TreeGrafter"/>
</dbReference>
<comment type="catalytic activity">
    <reaction evidence="5 6">
        <text>N(1)-(5-phospho-beta-D-ribosyl)glycinamide + (6R)-10-formyltetrahydrofolate = N(2)-formyl-N(1)-(5-phospho-beta-D-ribosyl)glycinamide + (6S)-5,6,7,8-tetrahydrofolate + H(+)</text>
        <dbReference type="Rhea" id="RHEA:15053"/>
        <dbReference type="ChEBI" id="CHEBI:15378"/>
        <dbReference type="ChEBI" id="CHEBI:57453"/>
        <dbReference type="ChEBI" id="CHEBI:143788"/>
        <dbReference type="ChEBI" id="CHEBI:147286"/>
        <dbReference type="ChEBI" id="CHEBI:195366"/>
        <dbReference type="EC" id="2.1.2.2"/>
    </reaction>
</comment>
<evidence type="ECO:0000313" key="8">
    <source>
        <dbReference type="EMBL" id="KUK22664.1"/>
    </source>
</evidence>
<dbReference type="UniPathway" id="UPA00074">
    <property type="reaction ID" value="UER00126"/>
</dbReference>
<comment type="similarity">
    <text evidence="4 6">Belongs to the GART family.</text>
</comment>
<evidence type="ECO:0000256" key="1">
    <source>
        <dbReference type="ARBA" id="ARBA00005054"/>
    </source>
</evidence>
<feature type="binding site" evidence="6">
    <location>
        <position position="94"/>
    </location>
    <ligand>
        <name>(6R)-10-formyltetrahydrofolate</name>
        <dbReference type="ChEBI" id="CHEBI:195366"/>
    </ligand>
</feature>
<evidence type="ECO:0000313" key="9">
    <source>
        <dbReference type="Proteomes" id="UP000058636"/>
    </source>
</evidence>
<dbReference type="GO" id="GO:0006189">
    <property type="term" value="P:'de novo' IMP biosynthetic process"/>
    <property type="evidence" value="ECO:0007669"/>
    <property type="project" value="UniProtKB-UniRule"/>
</dbReference>
<dbReference type="Gene3D" id="3.40.50.170">
    <property type="entry name" value="Formyl transferase, N-terminal domain"/>
    <property type="match status" value="1"/>
</dbReference>
<dbReference type="Proteomes" id="UP000058636">
    <property type="component" value="Unassembled WGS sequence"/>
</dbReference>
<feature type="site" description="Raises pKa of active site His" evidence="6">
    <location>
        <position position="132"/>
    </location>
</feature>
<dbReference type="InterPro" id="IPR002376">
    <property type="entry name" value="Formyl_transf_N"/>
</dbReference>
<gene>
    <name evidence="6" type="primary">purN</name>
    <name evidence="8" type="ORF">XD57_1236</name>
</gene>
<evidence type="ECO:0000256" key="4">
    <source>
        <dbReference type="ARBA" id="ARBA00038440"/>
    </source>
</evidence>
<evidence type="ECO:0000256" key="6">
    <source>
        <dbReference type="HAMAP-Rule" id="MF_01930"/>
    </source>
</evidence>
<feature type="active site" description="Proton donor" evidence="6">
    <location>
        <position position="96"/>
    </location>
</feature>
<organism evidence="8 9">
    <name type="scientific">Thermotoga petrophila</name>
    <dbReference type="NCBI Taxonomy" id="93929"/>
    <lineage>
        <taxon>Bacteria</taxon>
        <taxon>Thermotogati</taxon>
        <taxon>Thermotogota</taxon>
        <taxon>Thermotogae</taxon>
        <taxon>Thermotogales</taxon>
        <taxon>Thermotogaceae</taxon>
        <taxon>Thermotoga</taxon>
    </lineage>
</organism>
<evidence type="ECO:0000259" key="7">
    <source>
        <dbReference type="Pfam" id="PF00551"/>
    </source>
</evidence>
<dbReference type="PATRIC" id="fig|93930.3.peg.248"/>
<dbReference type="Pfam" id="PF00551">
    <property type="entry name" value="Formyl_trans_N"/>
    <property type="match status" value="1"/>
</dbReference>
<dbReference type="EMBL" id="LGFG01000113">
    <property type="protein sequence ID" value="KUK22664.1"/>
    <property type="molecule type" value="Genomic_DNA"/>
</dbReference>
<accession>A0A101EPT7</accession>
<reference evidence="8 9" key="1">
    <citation type="journal article" date="2015" name="MBio">
        <title>Genome-Resolved Metagenomic Analysis Reveals Roles for Candidate Phyla and Other Microbial Community Members in Biogeochemical Transformations in Oil Reservoirs.</title>
        <authorList>
            <person name="Hu P."/>
            <person name="Tom L."/>
            <person name="Singh A."/>
            <person name="Thomas B.C."/>
            <person name="Baker B.J."/>
            <person name="Piceno Y.M."/>
            <person name="Andersen G.L."/>
            <person name="Banfield J.F."/>
        </authorList>
    </citation>
    <scope>NUCLEOTIDE SEQUENCE [LARGE SCALE GENOMIC DNA]</scope>
    <source>
        <strain evidence="8">46_26</strain>
    </source>
</reference>
<dbReference type="InterPro" id="IPR001555">
    <property type="entry name" value="GART_AS"/>
</dbReference>
<name>A0A101EPT7_9THEM</name>
<proteinExistence type="inferred from homology"/>
<comment type="function">
    <text evidence="6">Catalyzes the transfer of a formyl group from 10-formyltetrahydrofolate to 5-phospho-ribosyl-glycinamide (GAR), producing 5-phospho-ribosyl-N-formylglycinamide (FGAR) and tetrahydrofolate.</text>
</comment>
<sequence length="187" mass="21871">MKRIVVLASGRGTNFEAITKRLKEEVKLLVVDRECQAIERAKRLGVPWFLLEKPWQDSLRKVLREGNYDLIVLAGFMRIIPEDIVKEFYPKIINIHPAILPAFPGINSIERAFKKGVKVTGITIHVVTEEVDDGPIILQRAIYVRDHWSLEKLESVIHRVEHLWYPRIVKRLLYEKWEIKEGKVIFP</sequence>
<dbReference type="PANTHER" id="PTHR43369:SF2">
    <property type="entry name" value="PHOSPHORIBOSYLGLYCINAMIDE FORMYLTRANSFERASE"/>
    <property type="match status" value="1"/>
</dbReference>
<feature type="domain" description="Formyl transferase N-terminal" evidence="7">
    <location>
        <begin position="2"/>
        <end position="168"/>
    </location>
</feature>
<evidence type="ECO:0000256" key="3">
    <source>
        <dbReference type="ARBA" id="ARBA00022755"/>
    </source>
</evidence>
<protein>
    <recommendedName>
        <fullName evidence="6">Phosphoribosylglycinamide formyltransferase</fullName>
        <ecNumber evidence="6">2.1.2.2</ecNumber>
    </recommendedName>
    <alternativeName>
        <fullName evidence="6">5'-phosphoribosylglycinamide transformylase</fullName>
    </alternativeName>
    <alternativeName>
        <fullName evidence="6">GAR transformylase</fullName>
        <shortName evidence="6">GART</shortName>
    </alternativeName>
</protein>
<comment type="caution">
    <text evidence="6">Lacks conserved residue(s) required for the propagation of feature annotation.</text>
</comment>
<feature type="binding site" evidence="6">
    <location>
        <begin position="12"/>
        <end position="14"/>
    </location>
    <ligand>
        <name>N(1)-(5-phospho-beta-D-ribosyl)glycinamide</name>
        <dbReference type="ChEBI" id="CHEBI:143788"/>
    </ligand>
</feature>
<dbReference type="CDD" id="cd08645">
    <property type="entry name" value="FMT_core_GART"/>
    <property type="match status" value="1"/>
</dbReference>
<dbReference type="SUPFAM" id="SSF53328">
    <property type="entry name" value="Formyltransferase"/>
    <property type="match status" value="1"/>
</dbReference>
<dbReference type="HAMAP" id="MF_01930">
    <property type="entry name" value="PurN"/>
    <property type="match status" value="1"/>
</dbReference>
<keyword evidence="3 6" id="KW-0658">Purine biosynthesis</keyword>
<evidence type="ECO:0000256" key="2">
    <source>
        <dbReference type="ARBA" id="ARBA00022679"/>
    </source>
</evidence>
<dbReference type="NCBIfam" id="TIGR00639">
    <property type="entry name" value="PurN"/>
    <property type="match status" value="1"/>
</dbReference>